<dbReference type="Pfam" id="PF00563">
    <property type="entry name" value="EAL"/>
    <property type="match status" value="1"/>
</dbReference>
<dbReference type="InterPro" id="IPR001633">
    <property type="entry name" value="EAL_dom"/>
</dbReference>
<proteinExistence type="predicted"/>
<sequence>MSDDFLLSDIIRDERICTFFQPIVSLKTGEIFAYEALTRGIRDESRSLIDPCALFAQADRETCSLEFDLLCRKKALENFRKFHTNTEAMMFMNINTSVISSRDNETHHIGTISRQMGFDPENIGLELIESKASSPDELMSFVRKYRDSGFLIVIDDFGCEHSNIDRLIQIHPDIIKVDRSIISCIENDPYRQSILKSIHSLAEMTGSLCLAEGVETLAEIKTCHLLGVDLFQGFAIACPSPDIPRLEEATRTQVRILQGEIHTASMDALRRRRRLTGDINVLADWLIRQIDPTNPESLTLVFQEFIAMNDEVECVYLLDSRGVQISETIVSPFVRLQSRPSIFQPARRGADHAYKPYFACFEALGIQRYLTDVYLSLASGNLCRTFSVQLPCQSDAPCVLCMDFLEEPIRTPSAPKQS</sequence>
<evidence type="ECO:0000259" key="1">
    <source>
        <dbReference type="PROSITE" id="PS50883"/>
    </source>
</evidence>
<evidence type="ECO:0000313" key="3">
    <source>
        <dbReference type="Proteomes" id="UP001198163"/>
    </source>
</evidence>
<comment type="caution">
    <text evidence="2">The sequence shown here is derived from an EMBL/GenBank/DDBJ whole genome shotgun (WGS) entry which is preliminary data.</text>
</comment>
<dbReference type="PANTHER" id="PTHR33121:SF76">
    <property type="entry name" value="SIGNALING PROTEIN"/>
    <property type="match status" value="1"/>
</dbReference>
<dbReference type="Gene3D" id="3.30.450.20">
    <property type="entry name" value="PAS domain"/>
    <property type="match status" value="1"/>
</dbReference>
<evidence type="ECO:0000313" key="2">
    <source>
        <dbReference type="EMBL" id="MCD1654318.1"/>
    </source>
</evidence>
<feature type="domain" description="EAL" evidence="1">
    <location>
        <begin position="1"/>
        <end position="253"/>
    </location>
</feature>
<dbReference type="SMART" id="SM00052">
    <property type="entry name" value="EAL"/>
    <property type="match status" value="1"/>
</dbReference>
<dbReference type="Proteomes" id="UP001198163">
    <property type="component" value="Unassembled WGS sequence"/>
</dbReference>
<dbReference type="SUPFAM" id="SSF141868">
    <property type="entry name" value="EAL domain-like"/>
    <property type="match status" value="1"/>
</dbReference>
<dbReference type="EMBL" id="JAINWA010000001">
    <property type="protein sequence ID" value="MCD1654318.1"/>
    <property type="molecule type" value="Genomic_DNA"/>
</dbReference>
<gene>
    <name evidence="2" type="ORF">K7J14_06320</name>
</gene>
<dbReference type="PANTHER" id="PTHR33121">
    <property type="entry name" value="CYCLIC DI-GMP PHOSPHODIESTERASE PDEF"/>
    <property type="match status" value="1"/>
</dbReference>
<reference evidence="2" key="1">
    <citation type="submission" date="2021-08" db="EMBL/GenBank/DDBJ databases">
        <title>Comparative analyses of Brucepasteria parasyntrophica and Teretinema zuelzerae.</title>
        <authorList>
            <person name="Song Y."/>
            <person name="Brune A."/>
        </authorList>
    </citation>
    <scope>NUCLEOTIDE SEQUENCE</scope>
    <source>
        <strain evidence="2">DSM 1903</strain>
    </source>
</reference>
<dbReference type="InterPro" id="IPR050706">
    <property type="entry name" value="Cyclic-di-GMP_PDE-like"/>
</dbReference>
<protein>
    <submittedName>
        <fullName evidence="2">EAL domain-containing protein</fullName>
    </submittedName>
</protein>
<dbReference type="InterPro" id="IPR035919">
    <property type="entry name" value="EAL_sf"/>
</dbReference>
<dbReference type="CDD" id="cd01948">
    <property type="entry name" value="EAL"/>
    <property type="match status" value="1"/>
</dbReference>
<dbReference type="RefSeq" id="WP_230754451.1">
    <property type="nucleotide sequence ID" value="NZ_JAINWA010000001.1"/>
</dbReference>
<dbReference type="InterPro" id="IPR029151">
    <property type="entry name" value="Sensor-like_sf"/>
</dbReference>
<dbReference type="PROSITE" id="PS50883">
    <property type="entry name" value="EAL"/>
    <property type="match status" value="1"/>
</dbReference>
<dbReference type="GO" id="GO:0071111">
    <property type="term" value="F:cyclic-guanylate-specific phosphodiesterase activity"/>
    <property type="evidence" value="ECO:0007669"/>
    <property type="project" value="InterPro"/>
</dbReference>
<dbReference type="AlphaFoldDB" id="A0AAE3EIB1"/>
<accession>A0AAE3EIB1</accession>
<dbReference type="SUPFAM" id="SSF103190">
    <property type="entry name" value="Sensory domain-like"/>
    <property type="match status" value="1"/>
</dbReference>
<organism evidence="2 3">
    <name type="scientific">Teretinema zuelzerae</name>
    <dbReference type="NCBI Taxonomy" id="156"/>
    <lineage>
        <taxon>Bacteria</taxon>
        <taxon>Pseudomonadati</taxon>
        <taxon>Spirochaetota</taxon>
        <taxon>Spirochaetia</taxon>
        <taxon>Spirochaetales</taxon>
        <taxon>Treponemataceae</taxon>
        <taxon>Teretinema</taxon>
    </lineage>
</organism>
<keyword evidence="3" id="KW-1185">Reference proteome</keyword>
<name>A0AAE3EIB1_9SPIR</name>
<dbReference type="Gene3D" id="3.20.20.450">
    <property type="entry name" value="EAL domain"/>
    <property type="match status" value="1"/>
</dbReference>